<proteinExistence type="predicted"/>
<dbReference type="RefSeq" id="WP_339969766.1">
    <property type="nucleotide sequence ID" value="NZ_JBBHJY010000012.1"/>
</dbReference>
<dbReference type="Pfam" id="PF09351">
    <property type="entry name" value="DUF1993"/>
    <property type="match status" value="1"/>
</dbReference>
<reference evidence="1 2" key="1">
    <citation type="submission" date="2024-03" db="EMBL/GenBank/DDBJ databases">
        <authorList>
            <person name="Jo J.-H."/>
        </authorList>
    </citation>
    <scope>NUCLEOTIDE SEQUENCE [LARGE SCALE GENOMIC DNA]</scope>
    <source>
        <strain evidence="1 2">AS3R-12</strain>
    </source>
</reference>
<dbReference type="SUPFAM" id="SSF109854">
    <property type="entry name" value="DinB/YfiT-like putative metalloenzymes"/>
    <property type="match status" value="1"/>
</dbReference>
<evidence type="ECO:0000313" key="2">
    <source>
        <dbReference type="Proteomes" id="UP001379235"/>
    </source>
</evidence>
<organism evidence="1 2">
    <name type="scientific">Novosphingobium aquae</name>
    <dbReference type="NCBI Taxonomy" id="3133435"/>
    <lineage>
        <taxon>Bacteria</taxon>
        <taxon>Pseudomonadati</taxon>
        <taxon>Pseudomonadota</taxon>
        <taxon>Alphaproteobacteria</taxon>
        <taxon>Sphingomonadales</taxon>
        <taxon>Sphingomonadaceae</taxon>
        <taxon>Novosphingobium</taxon>
    </lineage>
</organism>
<dbReference type="Proteomes" id="UP001379235">
    <property type="component" value="Unassembled WGS sequence"/>
</dbReference>
<dbReference type="EMBL" id="JBBHJY010000012">
    <property type="protein sequence ID" value="MEJ6011998.1"/>
    <property type="molecule type" value="Genomic_DNA"/>
</dbReference>
<dbReference type="InterPro" id="IPR034660">
    <property type="entry name" value="DinB/YfiT-like"/>
</dbReference>
<sequence>MTLSLYQATVPSFLQILGPITGLVEKAREHCMAQGGSEADLCDSRLAPDMWPFAKQVMATIQHSAGAIAGVKKGETGPDLTPPPTSFDALSAELADAIAALKAVTPEELNVIAGNDTAFVFGERRMPFTVEDYLLSFALPNFYFHASMAYAVLRNQGVAIGKMDWLGPIRLKV</sequence>
<name>A0ABU8SDG0_9SPHN</name>
<evidence type="ECO:0000313" key="1">
    <source>
        <dbReference type="EMBL" id="MEJ6011998.1"/>
    </source>
</evidence>
<dbReference type="InterPro" id="IPR018531">
    <property type="entry name" value="DUF1993"/>
</dbReference>
<protein>
    <submittedName>
        <fullName evidence="1">DUF1993 domain-containing protein</fullName>
    </submittedName>
</protein>
<comment type="caution">
    <text evidence="1">The sequence shown here is derived from an EMBL/GenBank/DDBJ whole genome shotgun (WGS) entry which is preliminary data.</text>
</comment>
<gene>
    <name evidence="1" type="ORF">WG900_19005</name>
</gene>
<dbReference type="PANTHER" id="PTHR36922:SF1">
    <property type="entry name" value="DUF1993 DOMAIN-CONTAINING PROTEIN"/>
    <property type="match status" value="1"/>
</dbReference>
<keyword evidence="2" id="KW-1185">Reference proteome</keyword>
<accession>A0ABU8SDG0</accession>
<dbReference type="Gene3D" id="1.20.120.450">
    <property type="entry name" value="dinb family like domain"/>
    <property type="match status" value="1"/>
</dbReference>
<dbReference type="PANTHER" id="PTHR36922">
    <property type="entry name" value="BLL2446 PROTEIN"/>
    <property type="match status" value="1"/>
</dbReference>